<dbReference type="PANTHER" id="PTHR10587:SF134">
    <property type="entry name" value="SECRETED PROTEIN"/>
    <property type="match status" value="1"/>
</dbReference>
<dbReference type="EMBL" id="WBMS02000034">
    <property type="protein sequence ID" value="MWA05125.1"/>
    <property type="molecule type" value="Genomic_DNA"/>
</dbReference>
<evidence type="ECO:0000313" key="4">
    <source>
        <dbReference type="Proteomes" id="UP000462055"/>
    </source>
</evidence>
<dbReference type="SUPFAM" id="SSF88713">
    <property type="entry name" value="Glycoside hydrolase/deacetylase"/>
    <property type="match status" value="1"/>
</dbReference>
<proteinExistence type="predicted"/>
<reference evidence="3" key="1">
    <citation type="submission" date="2019-12" db="EMBL/GenBank/DDBJ databases">
        <title>Actinomadura physcomitrii sp. nov., a novel actinomycete isolated from moss [Physcomitrium sphaericum (Ludw) Fuernr].</title>
        <authorList>
            <person name="Zhuang X."/>
        </authorList>
    </citation>
    <scope>NUCLEOTIDE SEQUENCE [LARGE SCALE GENOMIC DNA]</scope>
    <source>
        <strain evidence="3">LD22</strain>
    </source>
</reference>
<feature type="domain" description="NodB homology" evidence="2">
    <location>
        <begin position="105"/>
        <end position="282"/>
    </location>
</feature>
<keyword evidence="1" id="KW-0732">Signal</keyword>
<dbReference type="InterPro" id="IPR002509">
    <property type="entry name" value="NODB_dom"/>
</dbReference>
<dbReference type="InterPro" id="IPR050248">
    <property type="entry name" value="Polysacc_deacetylase_ArnD"/>
</dbReference>
<evidence type="ECO:0000259" key="2">
    <source>
        <dbReference type="PROSITE" id="PS51677"/>
    </source>
</evidence>
<dbReference type="PANTHER" id="PTHR10587">
    <property type="entry name" value="GLYCOSYL TRANSFERASE-RELATED"/>
    <property type="match status" value="1"/>
</dbReference>
<dbReference type="Pfam" id="PF01522">
    <property type="entry name" value="Polysacc_deac_1"/>
    <property type="match status" value="1"/>
</dbReference>
<dbReference type="GO" id="GO:0005975">
    <property type="term" value="P:carbohydrate metabolic process"/>
    <property type="evidence" value="ECO:0007669"/>
    <property type="project" value="InterPro"/>
</dbReference>
<gene>
    <name evidence="3" type="ORF">F8568_033125</name>
</gene>
<feature type="chain" id="PRO_5026137799" evidence="1">
    <location>
        <begin position="30"/>
        <end position="291"/>
    </location>
</feature>
<feature type="signal peptide" evidence="1">
    <location>
        <begin position="1"/>
        <end position="29"/>
    </location>
</feature>
<dbReference type="RefSeq" id="WP_151597624.1">
    <property type="nucleotide sequence ID" value="NZ_WBMS02000034.1"/>
</dbReference>
<accession>A0A6I4MKL8</accession>
<evidence type="ECO:0000256" key="1">
    <source>
        <dbReference type="SAM" id="SignalP"/>
    </source>
</evidence>
<sequence>MGGFWGRSVRVVAGAAVLALALAVCQRSAAEKPKAAAAPAPAPHAPAAPAVAAPVVRQEPDTGAVWRKWGLKPLLPAPAPPADKPLKLPGKGPAKVFDSVPTKDRVVFVTIDDGQEKDPKFVEMMNDLKVPVTMFLTKDDVQDDYGYFKPLQALGNRVQDHTVTHPVLPTLGLEGQKREICGDRDALTEQYGTAPTLLRPPFGRWNSLTQEAARECGISGIVMWRASMQIHDFQYDDPDKELHPGDILLAHFRGPEQLKGETMTEMFAHLLEQIEKRGFAVGRLEDYISVR</sequence>
<organism evidence="3 4">
    <name type="scientific">Actinomadura physcomitrii</name>
    <dbReference type="NCBI Taxonomy" id="2650748"/>
    <lineage>
        <taxon>Bacteria</taxon>
        <taxon>Bacillati</taxon>
        <taxon>Actinomycetota</taxon>
        <taxon>Actinomycetes</taxon>
        <taxon>Streptosporangiales</taxon>
        <taxon>Thermomonosporaceae</taxon>
        <taxon>Actinomadura</taxon>
    </lineage>
</organism>
<dbReference type="AlphaFoldDB" id="A0A6I4MKL8"/>
<evidence type="ECO:0000313" key="3">
    <source>
        <dbReference type="EMBL" id="MWA05125.1"/>
    </source>
</evidence>
<dbReference type="CDD" id="cd10917">
    <property type="entry name" value="CE4_NodB_like_6s_7s"/>
    <property type="match status" value="1"/>
</dbReference>
<keyword evidence="4" id="KW-1185">Reference proteome</keyword>
<name>A0A6I4MKL8_9ACTN</name>
<dbReference type="InterPro" id="IPR011330">
    <property type="entry name" value="Glyco_hydro/deAcase_b/a-brl"/>
</dbReference>
<dbReference type="Proteomes" id="UP000462055">
    <property type="component" value="Unassembled WGS sequence"/>
</dbReference>
<protein>
    <submittedName>
        <fullName evidence="3">Polysaccharide deacetylase family protein</fullName>
    </submittedName>
</protein>
<dbReference type="Gene3D" id="3.20.20.370">
    <property type="entry name" value="Glycoside hydrolase/deacetylase"/>
    <property type="match status" value="1"/>
</dbReference>
<dbReference type="PROSITE" id="PS51677">
    <property type="entry name" value="NODB"/>
    <property type="match status" value="1"/>
</dbReference>
<dbReference type="GO" id="GO:0016810">
    <property type="term" value="F:hydrolase activity, acting on carbon-nitrogen (but not peptide) bonds"/>
    <property type="evidence" value="ECO:0007669"/>
    <property type="project" value="InterPro"/>
</dbReference>
<comment type="caution">
    <text evidence="3">The sequence shown here is derived from an EMBL/GenBank/DDBJ whole genome shotgun (WGS) entry which is preliminary data.</text>
</comment>